<dbReference type="Proteomes" id="UP000242180">
    <property type="component" value="Unassembled WGS sequence"/>
</dbReference>
<dbReference type="SUPFAM" id="SSF51735">
    <property type="entry name" value="NAD(P)-binding Rossmann-fold domains"/>
    <property type="match status" value="1"/>
</dbReference>
<evidence type="ECO:0000313" key="4">
    <source>
        <dbReference type="EMBL" id="ORY90568.1"/>
    </source>
</evidence>
<evidence type="ECO:0000313" key="5">
    <source>
        <dbReference type="Proteomes" id="UP000242180"/>
    </source>
</evidence>
<gene>
    <name evidence="4" type="ORF">BCR43DRAFT_528182</name>
</gene>
<dbReference type="InterPro" id="IPR036291">
    <property type="entry name" value="NAD(P)-bd_dom_sf"/>
</dbReference>
<dbReference type="NCBIfam" id="NF005559">
    <property type="entry name" value="PRK07231.1"/>
    <property type="match status" value="1"/>
</dbReference>
<name>A0A1X2H0G5_SYNRA</name>
<dbReference type="AlphaFoldDB" id="A0A1X2H0G5"/>
<reference evidence="4 5" key="1">
    <citation type="submission" date="2016-07" db="EMBL/GenBank/DDBJ databases">
        <title>Pervasive Adenine N6-methylation of Active Genes in Fungi.</title>
        <authorList>
            <consortium name="DOE Joint Genome Institute"/>
            <person name="Mondo S.J."/>
            <person name="Dannebaum R.O."/>
            <person name="Kuo R.C."/>
            <person name="Labutti K."/>
            <person name="Haridas S."/>
            <person name="Kuo A."/>
            <person name="Salamov A."/>
            <person name="Ahrendt S.R."/>
            <person name="Lipzen A."/>
            <person name="Sullivan W."/>
            <person name="Andreopoulos W.B."/>
            <person name="Clum A."/>
            <person name="Lindquist E."/>
            <person name="Daum C."/>
            <person name="Ramamoorthy G.K."/>
            <person name="Gryganskyi A."/>
            <person name="Culley D."/>
            <person name="Magnuson J.K."/>
            <person name="James T.Y."/>
            <person name="O'Malley M.A."/>
            <person name="Stajich J.E."/>
            <person name="Spatafora J.W."/>
            <person name="Visel A."/>
            <person name="Grigoriev I.V."/>
        </authorList>
    </citation>
    <scope>NUCLEOTIDE SEQUENCE [LARGE SCALE GENOMIC DNA]</scope>
    <source>
        <strain evidence="4 5">NRRL 2496</strain>
    </source>
</reference>
<dbReference type="GO" id="GO:0050085">
    <property type="term" value="F:mannitol 2-dehydrogenase (NADP+) activity"/>
    <property type="evidence" value="ECO:0007669"/>
    <property type="project" value="UniProtKB-ARBA"/>
</dbReference>
<dbReference type="Gene3D" id="3.40.50.720">
    <property type="entry name" value="NAD(P)-binding Rossmann-like Domain"/>
    <property type="match status" value="1"/>
</dbReference>
<dbReference type="OrthoDB" id="417891at2759"/>
<dbReference type="Pfam" id="PF13561">
    <property type="entry name" value="adh_short_C2"/>
    <property type="match status" value="1"/>
</dbReference>
<sequence>MAAVTINEISPNVLAQQSLRGKVAIVTGGARGLGYEMMRALAESGADVACIDLLAETGAESIATIERECGVKGSSWGCDVTNDEDVAMVFAQIVQHHGGLNILVTAAGINQVCPAIDYTAKAFRKIFDVNVSGTFFCVQQAARIMMENNTGGSIITVASMSAHITNRPQTHAPYNATKAAVLQLTKSLACEWAPHNIRVTTISPGYFDTAMNRKILAEQGEEGVKMRQFWESQTPAGRLGKPHELKGVVAFLASDASSFVTGSEITVDGGYTAW</sequence>
<dbReference type="InParanoid" id="A0A1X2H0G5"/>
<dbReference type="PANTHER" id="PTHR43008:SF4">
    <property type="entry name" value="CHAIN DEHYDROGENASE, PUTATIVE (AFU_ORTHOLOGUE AFUA_4G08710)-RELATED"/>
    <property type="match status" value="1"/>
</dbReference>
<accession>A0A1X2H0G5</accession>
<evidence type="ECO:0000256" key="2">
    <source>
        <dbReference type="ARBA" id="ARBA00022857"/>
    </source>
</evidence>
<dbReference type="GO" id="GO:0050664">
    <property type="term" value="F:oxidoreductase activity, acting on NAD(P)H, oxygen as acceptor"/>
    <property type="evidence" value="ECO:0007669"/>
    <property type="project" value="TreeGrafter"/>
</dbReference>
<dbReference type="GO" id="GO:0044281">
    <property type="term" value="P:small molecule metabolic process"/>
    <property type="evidence" value="ECO:0007669"/>
    <property type="project" value="UniProtKB-ARBA"/>
</dbReference>
<dbReference type="PROSITE" id="PS00061">
    <property type="entry name" value="ADH_SHORT"/>
    <property type="match status" value="1"/>
</dbReference>
<keyword evidence="3" id="KW-0560">Oxidoreductase</keyword>
<dbReference type="STRING" id="13706.A0A1X2H0G5"/>
<dbReference type="InterPro" id="IPR020904">
    <property type="entry name" value="Sc_DH/Rdtase_CS"/>
</dbReference>
<keyword evidence="2" id="KW-0521">NADP</keyword>
<comment type="caution">
    <text evidence="4">The sequence shown here is derived from an EMBL/GenBank/DDBJ whole genome shotgun (WGS) entry which is preliminary data.</text>
</comment>
<comment type="similarity">
    <text evidence="1">Belongs to the short-chain dehydrogenases/reductases (SDR) family.</text>
</comment>
<protein>
    <recommendedName>
        <fullName evidence="6">NAD(P)-binding protein</fullName>
    </recommendedName>
</protein>
<evidence type="ECO:0008006" key="6">
    <source>
        <dbReference type="Google" id="ProtNLM"/>
    </source>
</evidence>
<dbReference type="PRINTS" id="PR00081">
    <property type="entry name" value="GDHRDH"/>
</dbReference>
<dbReference type="OMA" id="GYRICIN"/>
<dbReference type="InterPro" id="IPR002347">
    <property type="entry name" value="SDR_fam"/>
</dbReference>
<dbReference type="EMBL" id="MCGN01000012">
    <property type="protein sequence ID" value="ORY90568.1"/>
    <property type="molecule type" value="Genomic_DNA"/>
</dbReference>
<evidence type="ECO:0000256" key="1">
    <source>
        <dbReference type="ARBA" id="ARBA00006484"/>
    </source>
</evidence>
<dbReference type="GO" id="GO:0005975">
    <property type="term" value="P:carbohydrate metabolic process"/>
    <property type="evidence" value="ECO:0007669"/>
    <property type="project" value="UniProtKB-ARBA"/>
</dbReference>
<proteinExistence type="inferred from homology"/>
<dbReference type="FunFam" id="3.40.50.720:FF:000090">
    <property type="entry name" value="NADP-dependent mannitol dehydrogenase"/>
    <property type="match status" value="1"/>
</dbReference>
<organism evidence="4 5">
    <name type="scientific">Syncephalastrum racemosum</name>
    <name type="common">Filamentous fungus</name>
    <dbReference type="NCBI Taxonomy" id="13706"/>
    <lineage>
        <taxon>Eukaryota</taxon>
        <taxon>Fungi</taxon>
        <taxon>Fungi incertae sedis</taxon>
        <taxon>Mucoromycota</taxon>
        <taxon>Mucoromycotina</taxon>
        <taxon>Mucoromycetes</taxon>
        <taxon>Mucorales</taxon>
        <taxon>Syncephalastraceae</taxon>
        <taxon>Syncephalastrum</taxon>
    </lineage>
</organism>
<keyword evidence="5" id="KW-1185">Reference proteome</keyword>
<evidence type="ECO:0000256" key="3">
    <source>
        <dbReference type="ARBA" id="ARBA00023002"/>
    </source>
</evidence>
<dbReference type="PANTHER" id="PTHR43008">
    <property type="entry name" value="BENZIL REDUCTASE"/>
    <property type="match status" value="1"/>
</dbReference>
<dbReference type="PRINTS" id="PR00080">
    <property type="entry name" value="SDRFAMILY"/>
</dbReference>